<accession>A0A0N0CEK2</accession>
<dbReference type="InterPro" id="IPR028994">
    <property type="entry name" value="Integrin_alpha_N"/>
</dbReference>
<protein>
    <submittedName>
        <fullName evidence="3">ASPIC/UnbV domain protein</fullName>
    </submittedName>
    <submittedName>
        <fullName evidence="4">Repeat domain-containing protein</fullName>
    </submittedName>
</protein>
<dbReference type="InterPro" id="IPR011519">
    <property type="entry name" value="UnbV_ASPIC"/>
</dbReference>
<dbReference type="Proteomes" id="UP000183071">
    <property type="component" value="Unassembled WGS sequence"/>
</dbReference>
<dbReference type="Pfam" id="PF07593">
    <property type="entry name" value="UnbV_ASPIC"/>
    <property type="match status" value="1"/>
</dbReference>
<evidence type="ECO:0000313" key="4">
    <source>
        <dbReference type="EMBL" id="SEE60680.1"/>
    </source>
</evidence>
<dbReference type="PANTHER" id="PTHR16026:SF0">
    <property type="entry name" value="CARTILAGE ACIDIC PROTEIN 1"/>
    <property type="match status" value="1"/>
</dbReference>
<dbReference type="InterPro" id="IPR013517">
    <property type="entry name" value="FG-GAP"/>
</dbReference>
<dbReference type="InterPro" id="IPR027039">
    <property type="entry name" value="Crtac1"/>
</dbReference>
<reference evidence="3 5" key="1">
    <citation type="submission" date="2015-07" db="EMBL/GenBank/DDBJ databases">
        <title>Genome of Polaribacter dokdonenesis DSW-5, isolated from seawater off Dokdo in Korea.</title>
        <authorList>
            <person name="Yoon K."/>
            <person name="Song J.Y."/>
            <person name="Kim J.F."/>
        </authorList>
    </citation>
    <scope>NUCLEOTIDE SEQUENCE [LARGE SCALE GENOMIC DNA]</scope>
    <source>
        <strain evidence="3 5">DSW-5</strain>
    </source>
</reference>
<evidence type="ECO:0000313" key="6">
    <source>
        <dbReference type="Proteomes" id="UP000183071"/>
    </source>
</evidence>
<keyword evidence="1" id="KW-0732">Signal</keyword>
<evidence type="ECO:0000313" key="3">
    <source>
        <dbReference type="EMBL" id="KOY50554.1"/>
    </source>
</evidence>
<dbReference type="PATRIC" id="fig|1300348.6.peg.116"/>
<gene>
    <name evidence="3" type="ORF">I602_114</name>
    <name evidence="4" type="ORF">SAMN05444353_2680</name>
</gene>
<dbReference type="Pfam" id="PF13517">
    <property type="entry name" value="FG-GAP_3"/>
    <property type="match status" value="5"/>
</dbReference>
<dbReference type="EMBL" id="LGBR01000001">
    <property type="protein sequence ID" value="KOY50554.1"/>
    <property type="molecule type" value="Genomic_DNA"/>
</dbReference>
<dbReference type="PANTHER" id="PTHR16026">
    <property type="entry name" value="CARTILAGE ACIDIC PROTEIN 1"/>
    <property type="match status" value="1"/>
</dbReference>
<organism evidence="3 5">
    <name type="scientific">Polaribacter dokdonensis DSW-5</name>
    <dbReference type="NCBI Taxonomy" id="1300348"/>
    <lineage>
        <taxon>Bacteria</taxon>
        <taxon>Pseudomonadati</taxon>
        <taxon>Bacteroidota</taxon>
        <taxon>Flavobacteriia</taxon>
        <taxon>Flavobacteriales</taxon>
        <taxon>Flavobacteriaceae</taxon>
    </lineage>
</organism>
<proteinExistence type="predicted"/>
<name>A0A0N0CEK2_9FLAO</name>
<dbReference type="PROSITE" id="PS51257">
    <property type="entry name" value="PROKAR_LIPOPROTEIN"/>
    <property type="match status" value="1"/>
</dbReference>
<comment type="caution">
    <text evidence="3">The sequence shown here is derived from an EMBL/GenBank/DDBJ whole genome shotgun (WGS) entry which is preliminary data.</text>
</comment>
<dbReference type="SUPFAM" id="SSF69318">
    <property type="entry name" value="Integrin alpha N-terminal domain"/>
    <property type="match status" value="2"/>
</dbReference>
<feature type="domain" description="ASPIC/UnbV" evidence="2">
    <location>
        <begin position="525"/>
        <end position="588"/>
    </location>
</feature>
<evidence type="ECO:0000259" key="2">
    <source>
        <dbReference type="Pfam" id="PF07593"/>
    </source>
</evidence>
<dbReference type="OrthoDB" id="9816120at2"/>
<dbReference type="EMBL" id="FNUE01000002">
    <property type="protein sequence ID" value="SEE60680.1"/>
    <property type="molecule type" value="Genomic_DNA"/>
</dbReference>
<reference evidence="4 6" key="2">
    <citation type="submission" date="2016-10" db="EMBL/GenBank/DDBJ databases">
        <authorList>
            <person name="Varghese N."/>
            <person name="Submissions S."/>
        </authorList>
    </citation>
    <scope>NUCLEOTIDE SEQUENCE [LARGE SCALE GENOMIC DNA]</scope>
    <source>
        <strain evidence="4 6">DSW-5</strain>
    </source>
</reference>
<sequence>MIKKLSFITLLVIIGCSKNDTEELSENLNRNQFQEVKANLSGVSFSNDLTPKGDLNIIEYLYYYNGGGVALGDINNDGLDDIYFTANQKADQLYLNKGNLQFENISLKSNISQQDSWSTGVTMVDINNDGLLDIYVCKVGKYKSLQSKNELYINQGDATFKEQAEEYGLDFSGFSTQASFFDYDKDGDMDMYLLNHSVHSTYSYGNKDLREKSDVLAGDILFENQSEKGVQKFMDVTKKAGIYNSALGYGLAITTSDVNKDGFIDIYVGNDFHENDYLYINNGDKTFTESSEKYFNHTSRFTMGVDSGDLNNDTQPDIITLDMMPYKADVFLKSGGEDSDKVNEIKKSFGFQQQYSRNHLQLNQGNEFTDVALYTSTHATDWSWSPLIFDYNNDGFNDVYITNGIYKRPNDLDYINYISNVDFAKYTETLQDTLEQKLIEVMPTLKLQNVLFQNNGDLKFEKTNQNYSKTYSNGAAYSDLDLDGDLDIVVNNINETASILENKTKNKNFITLNIFDDNKGINTNGAKIYLFAEGKTYYKEQNTVKGFLSSSTRKVHFGLANASIVDSLQIIWIDNTSKVVKELAINQENTITKEQTSLYTYTNKTKKELKEFNYQHKENTFLDYEKEGLIPEKLSTEGPSYVQADFNGDGLQDIFIGGARNQEPALFMQNNQGKFSKKKLEIFKEDSMYEDVDAIAFDIDNDNDLDIYALSGGSDYEEGDPLLEDRVYINDGKANFTKLNATLLATNGGSVSCYDFNNDGMLDLFIGSRSIPNAYGLSPFSYILKNTGNTNFEIQFKKRFGMITDSKWADLNNDGLVELILAGDWMPITILSINKEGNLENKTKEFGLNNTNGMWNAIALEDINNDGNLDILAGNIGLNFKWKASVEKPVKMYVDDFDKNYKIDPIIFYNYFGTNVPFATKEKLIQQLPIIKKKFLKYITFAEVNSIEDLDLKETKDILTTKNLYELRSMAFINDGKSFTKIPFPKEAQFSTIEDLYVKDNQVFYTGNFDGFVTELGKSSSNSGGQFLFIDGNFKENKSLNLPRNFFGRKIMPIKKDSLLVLSNNGQSFITNSK</sequence>
<dbReference type="STRING" id="1300348.I602_114"/>
<evidence type="ECO:0000256" key="1">
    <source>
        <dbReference type="ARBA" id="ARBA00022729"/>
    </source>
</evidence>
<dbReference type="Proteomes" id="UP000037716">
    <property type="component" value="Unassembled WGS sequence"/>
</dbReference>
<dbReference type="RefSeq" id="WP_053972839.1">
    <property type="nucleotide sequence ID" value="NZ_FNUE01000002.1"/>
</dbReference>
<evidence type="ECO:0000313" key="5">
    <source>
        <dbReference type="Proteomes" id="UP000037716"/>
    </source>
</evidence>
<dbReference type="AlphaFoldDB" id="A0A0N0CEK2"/>
<keyword evidence="6" id="KW-1185">Reference proteome</keyword>
<dbReference type="Gene3D" id="2.130.10.130">
    <property type="entry name" value="Integrin alpha, N-terminal"/>
    <property type="match status" value="3"/>
</dbReference>